<evidence type="ECO:0000256" key="2">
    <source>
        <dbReference type="ARBA" id="ARBA00022691"/>
    </source>
</evidence>
<evidence type="ECO:0000256" key="3">
    <source>
        <dbReference type="ARBA" id="ARBA00022723"/>
    </source>
</evidence>
<sequence>MTTLRIFEIFYSLQGESSRVGLPTIFIRLTGCPLRCVYCDTEYAFKGGGNMTVDEIMQQIKQYGTRYVCVTGGEPLAQKGCSVLLTSLCDAGYQVSLETSGAMDLTPVDQRVKVIMDVKTPGSGEMTKNRWENLPLLKVGDEVKWVVCSREDYDWARQMLAEKPFPSNCDHLFSPSFNQVSGETLASWILQDHLPVRMQLQLHKILWGEKQGV</sequence>
<keyword evidence="6 8" id="KW-0411">Iron-sulfur</keyword>
<dbReference type="SUPFAM" id="SSF102114">
    <property type="entry name" value="Radical SAM enzymes"/>
    <property type="match status" value="1"/>
</dbReference>
<dbReference type="PANTHER" id="PTHR42836:SF1">
    <property type="entry name" value="7-CARBOXY-7-DEAZAGUANINE SYNTHASE"/>
    <property type="match status" value="1"/>
</dbReference>
<feature type="binding site" evidence="8">
    <location>
        <position position="32"/>
    </location>
    <ligand>
        <name>[4Fe-4S] cluster</name>
        <dbReference type="ChEBI" id="CHEBI:49883"/>
        <note>4Fe-4S-S-AdoMet</note>
    </ligand>
</feature>
<comment type="function">
    <text evidence="8">Catalyzes the complex heterocyclic radical-mediated conversion of 6-carboxy-5,6,7,8-tetrahydropterin (CPH4) to 7-carboxy-7-deazaguanine (CDG), a step common to the biosynthetic pathways of all 7-deazapurine-containing compounds.</text>
</comment>
<dbReference type="SFLD" id="SFLDS00029">
    <property type="entry name" value="Radical_SAM"/>
    <property type="match status" value="1"/>
</dbReference>
<dbReference type="RefSeq" id="WP_379057300.1">
    <property type="nucleotide sequence ID" value="NZ_JBHTKB010000002.1"/>
</dbReference>
<comment type="subunit">
    <text evidence="8">Homodimer.</text>
</comment>
<dbReference type="GO" id="GO:0016829">
    <property type="term" value="F:lyase activity"/>
    <property type="evidence" value="ECO:0007669"/>
    <property type="project" value="UniProtKB-KW"/>
</dbReference>
<dbReference type="InterPro" id="IPR007197">
    <property type="entry name" value="rSAM"/>
</dbReference>
<comment type="similarity">
    <text evidence="8">Belongs to the radical SAM superfamily. 7-carboxy-7-deazaguanine synthase family.</text>
</comment>
<proteinExistence type="inferred from homology"/>
<dbReference type="Pfam" id="PF04055">
    <property type="entry name" value="Radical_SAM"/>
    <property type="match status" value="1"/>
</dbReference>
<evidence type="ECO:0000256" key="5">
    <source>
        <dbReference type="ARBA" id="ARBA00023004"/>
    </source>
</evidence>
<keyword evidence="5 8" id="KW-0408">Iron</keyword>
<evidence type="ECO:0000256" key="8">
    <source>
        <dbReference type="HAMAP-Rule" id="MF_00917"/>
    </source>
</evidence>
<keyword evidence="4 8" id="KW-0460">Magnesium</keyword>
<dbReference type="EMBL" id="JBHTKB010000002">
    <property type="protein sequence ID" value="MFD0913843.1"/>
    <property type="molecule type" value="Genomic_DNA"/>
</dbReference>
<organism evidence="10 11">
    <name type="scientific">Methylophilus luteus</name>
    <dbReference type="NCBI Taxonomy" id="640108"/>
    <lineage>
        <taxon>Bacteria</taxon>
        <taxon>Pseudomonadati</taxon>
        <taxon>Pseudomonadota</taxon>
        <taxon>Betaproteobacteria</taxon>
        <taxon>Nitrosomonadales</taxon>
        <taxon>Methylophilaceae</taxon>
        <taxon>Methylophilus</taxon>
    </lineage>
</organism>
<feature type="binding site" evidence="8">
    <location>
        <position position="41"/>
    </location>
    <ligand>
        <name>Mg(2+)</name>
        <dbReference type="ChEBI" id="CHEBI:18420"/>
    </ligand>
</feature>
<dbReference type="InterPro" id="IPR027621">
    <property type="entry name" value="rSAM_QueE_gams"/>
</dbReference>
<comment type="pathway">
    <text evidence="8">Purine metabolism; 7-cyano-7-deazaguanine biosynthesis.</text>
</comment>
<comment type="caution">
    <text evidence="8">Lacks conserved residue(s) required for the propagation of feature annotation.</text>
</comment>
<feature type="binding site" evidence="8">
    <location>
        <position position="71"/>
    </location>
    <ligand>
        <name>substrate</name>
    </ligand>
</feature>
<protein>
    <recommendedName>
        <fullName evidence="8">7-carboxy-7-deazaguanine synthase</fullName>
        <shortName evidence="8">CDG synthase</shortName>
        <ecNumber evidence="8">4.3.99.3</ecNumber>
    </recommendedName>
    <alternativeName>
        <fullName evidence="8">Queuosine biosynthesis protein QueE</fullName>
    </alternativeName>
</protein>
<reference evidence="11" key="1">
    <citation type="journal article" date="2019" name="Int. J. Syst. Evol. Microbiol.">
        <title>The Global Catalogue of Microorganisms (GCM) 10K type strain sequencing project: providing services to taxonomists for standard genome sequencing and annotation.</title>
        <authorList>
            <consortium name="The Broad Institute Genomics Platform"/>
            <consortium name="The Broad Institute Genome Sequencing Center for Infectious Disease"/>
            <person name="Wu L."/>
            <person name="Ma J."/>
        </authorList>
    </citation>
    <scope>NUCLEOTIDE SEQUENCE [LARGE SCALE GENOMIC DNA]</scope>
    <source>
        <strain evidence="11">CCUG 58412</strain>
    </source>
</reference>
<evidence type="ECO:0000259" key="9">
    <source>
        <dbReference type="PROSITE" id="PS51918"/>
    </source>
</evidence>
<accession>A0ABW3F860</accession>
<dbReference type="InterPro" id="IPR013785">
    <property type="entry name" value="Aldolase_TIM"/>
</dbReference>
<comment type="cofactor">
    <cofactor evidence="8">
        <name>[4Fe-4S] cluster</name>
        <dbReference type="ChEBI" id="CHEBI:49883"/>
    </cofactor>
    <text evidence="8">Binds 1 [4Fe-4S] cluster. The cluster is coordinated with 3 cysteines and an exchangeable S-adenosyl-L-methionine.</text>
</comment>
<name>A0ABW3F860_9PROT</name>
<dbReference type="PANTHER" id="PTHR42836">
    <property type="entry name" value="7-CARBOXY-7-DEAZAGUANINE SYNTHASE"/>
    <property type="match status" value="1"/>
</dbReference>
<feature type="binding site" evidence="8">
    <location>
        <position position="73"/>
    </location>
    <ligand>
        <name>S-adenosyl-L-methionine</name>
        <dbReference type="ChEBI" id="CHEBI:59789"/>
    </ligand>
</feature>
<comment type="catalytic activity">
    <reaction evidence="8">
        <text>6-carboxy-5,6,7,8-tetrahydropterin + H(+) = 7-carboxy-7-carbaguanine + NH4(+)</text>
        <dbReference type="Rhea" id="RHEA:27974"/>
        <dbReference type="ChEBI" id="CHEBI:15378"/>
        <dbReference type="ChEBI" id="CHEBI:28938"/>
        <dbReference type="ChEBI" id="CHEBI:61032"/>
        <dbReference type="ChEBI" id="CHEBI:61036"/>
        <dbReference type="EC" id="4.3.99.3"/>
    </reaction>
</comment>
<dbReference type="InterPro" id="IPR058240">
    <property type="entry name" value="rSAM_sf"/>
</dbReference>
<keyword evidence="1 8" id="KW-0004">4Fe-4S</keyword>
<dbReference type="PROSITE" id="PS51918">
    <property type="entry name" value="RADICAL_SAM"/>
    <property type="match status" value="1"/>
</dbReference>
<dbReference type="Gene3D" id="3.20.20.70">
    <property type="entry name" value="Aldolase class I"/>
    <property type="match status" value="1"/>
</dbReference>
<dbReference type="PIRSF" id="PIRSF000370">
    <property type="entry name" value="QueE"/>
    <property type="match status" value="1"/>
</dbReference>
<dbReference type="NCBIfam" id="TIGR04349">
    <property type="entry name" value="rSAM_QueE_gams"/>
    <property type="match status" value="1"/>
</dbReference>
<keyword evidence="2 8" id="KW-0949">S-adenosyl-L-methionine</keyword>
<feature type="binding site" evidence="8">
    <location>
        <position position="36"/>
    </location>
    <ligand>
        <name>[4Fe-4S] cluster</name>
        <dbReference type="ChEBI" id="CHEBI:49883"/>
        <note>4Fe-4S-S-AdoMet</note>
    </ligand>
</feature>
<keyword evidence="3 8" id="KW-0479">Metal-binding</keyword>
<dbReference type="EC" id="4.3.99.3" evidence="8"/>
<evidence type="ECO:0000256" key="1">
    <source>
        <dbReference type="ARBA" id="ARBA00022485"/>
    </source>
</evidence>
<evidence type="ECO:0000256" key="4">
    <source>
        <dbReference type="ARBA" id="ARBA00022842"/>
    </source>
</evidence>
<comment type="cofactor">
    <cofactor evidence="8">
        <name>Mg(2+)</name>
        <dbReference type="ChEBI" id="CHEBI:18420"/>
    </cofactor>
</comment>
<evidence type="ECO:0000313" key="11">
    <source>
        <dbReference type="Proteomes" id="UP001597128"/>
    </source>
</evidence>
<feature type="binding site" evidence="8">
    <location>
        <position position="28"/>
    </location>
    <ligand>
        <name>substrate</name>
    </ligand>
</feature>
<evidence type="ECO:0000256" key="6">
    <source>
        <dbReference type="ARBA" id="ARBA00023014"/>
    </source>
</evidence>
<dbReference type="CDD" id="cd01335">
    <property type="entry name" value="Radical_SAM"/>
    <property type="match status" value="1"/>
</dbReference>
<evidence type="ECO:0000313" key="10">
    <source>
        <dbReference type="EMBL" id="MFD0913843.1"/>
    </source>
</evidence>
<feature type="binding site" evidence="8">
    <location>
        <position position="39"/>
    </location>
    <ligand>
        <name>[4Fe-4S] cluster</name>
        <dbReference type="ChEBI" id="CHEBI:49883"/>
        <note>4Fe-4S-S-AdoMet</note>
    </ligand>
</feature>
<keyword evidence="7 8" id="KW-0456">Lyase</keyword>
<dbReference type="InterPro" id="IPR024924">
    <property type="entry name" value="7-CO-7-deazaguanine_synth-like"/>
</dbReference>
<keyword evidence="11" id="KW-1185">Reference proteome</keyword>
<gene>
    <name evidence="8 10" type="primary">queE</name>
    <name evidence="10" type="ORF">ACFQ1Z_09825</name>
</gene>
<comment type="cofactor">
    <cofactor evidence="8">
        <name>S-adenosyl-L-methionine</name>
        <dbReference type="ChEBI" id="CHEBI:59789"/>
    </cofactor>
    <text evidence="8">Binds 1 S-adenosyl-L-methionine per subunit.</text>
</comment>
<feature type="binding site" evidence="8">
    <location>
        <begin position="13"/>
        <end position="15"/>
    </location>
    <ligand>
        <name>substrate</name>
    </ligand>
</feature>
<keyword evidence="8" id="KW-0671">Queuosine biosynthesis</keyword>
<feature type="domain" description="Radical SAM core" evidence="9">
    <location>
        <begin position="19"/>
        <end position="209"/>
    </location>
</feature>
<evidence type="ECO:0000256" key="7">
    <source>
        <dbReference type="ARBA" id="ARBA00023239"/>
    </source>
</evidence>
<dbReference type="Proteomes" id="UP001597128">
    <property type="component" value="Unassembled WGS sequence"/>
</dbReference>
<comment type="caution">
    <text evidence="10">The sequence shown here is derived from an EMBL/GenBank/DDBJ whole genome shotgun (WGS) entry which is preliminary data.</text>
</comment>
<dbReference type="HAMAP" id="MF_00917">
    <property type="entry name" value="QueE"/>
    <property type="match status" value="1"/>
</dbReference>
<feature type="binding site" evidence="8">
    <location>
        <begin position="38"/>
        <end position="40"/>
    </location>
    <ligand>
        <name>S-adenosyl-L-methionine</name>
        <dbReference type="ChEBI" id="CHEBI:59789"/>
    </ligand>
</feature>